<gene>
    <name evidence="3" type="ORF">ABAZ39_14625</name>
</gene>
<reference evidence="3 4" key="1">
    <citation type="journal article" date="2014" name="Genome Announc.">
        <title>Complete Genome Sequence of the Model Rhizosphere Strain Azospirillum brasilense Az39, Successfully Applied in Agriculture.</title>
        <authorList>
            <person name="Rivera D."/>
            <person name="Revale S."/>
            <person name="Molina R."/>
            <person name="Gualpa J."/>
            <person name="Puente M."/>
            <person name="Maroniche G."/>
            <person name="Paris G."/>
            <person name="Baker D."/>
            <person name="Clavijo B."/>
            <person name="McLay K."/>
            <person name="Spaepen S."/>
            <person name="Perticari A."/>
            <person name="Vazquez M."/>
            <person name="Wisniewski-Dye F."/>
            <person name="Watkins C."/>
            <person name="Martinez-Abarca F."/>
            <person name="Vanderleyden J."/>
            <person name="Cassan F."/>
        </authorList>
    </citation>
    <scope>NUCLEOTIDE SEQUENCE [LARGE SCALE GENOMIC DNA]</scope>
    <source>
        <strain evidence="3 4">Az39</strain>
        <plasmid evidence="3">AbAZ39_p1</plasmid>
    </source>
</reference>
<dbReference type="InterPro" id="IPR052026">
    <property type="entry name" value="ExeA_AAA_ATPase_DNA-bind"/>
</dbReference>
<accession>A0A060DK61</accession>
<evidence type="ECO:0000313" key="3">
    <source>
        <dbReference type="EMBL" id="AIB13195.1"/>
    </source>
</evidence>
<sequence>MDWSERSLRIAAFRDVYAVTRRAEEAEERIRDLHLSHGTGQEGHCLLLVGPPGAGKSVALRRYAARHPDVEEQLRTHRRILGIEVPPGCTLRSLARTMLAALGDVAPSRANQVEATKRVHTLLKACGVELVMMDEAHRLIHTDTDRIAYDAADYIVGLLNTNLCPIVLAGQPHIERVVTTNAQLGRRSVGEVYIGAYEWEDQDQRNEFRLVLNALEQALRLPFPFRLGSAETALRIHHFSRGLLGPAVLLIEEAFKLALDRSLGALSHPLFAEVVDRLRIGDGRRLVNPFVVEALAPAPAAGRDEAVRPRVEEESARRQRRRRQARSEGGHAD</sequence>
<proteinExistence type="predicted"/>
<dbReference type="InterPro" id="IPR008868">
    <property type="entry name" value="TniB"/>
</dbReference>
<dbReference type="PANTHER" id="PTHR35894">
    <property type="entry name" value="GENERAL SECRETION PATHWAY PROTEIN A-RELATED"/>
    <property type="match status" value="1"/>
</dbReference>
<dbReference type="Pfam" id="PF05621">
    <property type="entry name" value="TniB"/>
    <property type="match status" value="1"/>
</dbReference>
<dbReference type="Gene3D" id="3.40.50.300">
    <property type="entry name" value="P-loop containing nucleotide triphosphate hydrolases"/>
    <property type="match status" value="1"/>
</dbReference>
<evidence type="ECO:0000259" key="2">
    <source>
        <dbReference type="SMART" id="SM00382"/>
    </source>
</evidence>
<protein>
    <recommendedName>
        <fullName evidence="2">AAA+ ATPase domain-containing protein</fullName>
    </recommendedName>
</protein>
<dbReference type="AlphaFoldDB" id="A0A060DK61"/>
<dbReference type="SUPFAM" id="SSF52540">
    <property type="entry name" value="P-loop containing nucleoside triphosphate hydrolases"/>
    <property type="match status" value="1"/>
</dbReference>
<dbReference type="KEGG" id="abq:ABAZ39_14625"/>
<dbReference type="SMART" id="SM00382">
    <property type="entry name" value="AAA"/>
    <property type="match status" value="1"/>
</dbReference>
<keyword evidence="3" id="KW-0614">Plasmid</keyword>
<feature type="domain" description="AAA+ ATPase" evidence="2">
    <location>
        <begin position="42"/>
        <end position="198"/>
    </location>
</feature>
<dbReference type="Proteomes" id="UP000027186">
    <property type="component" value="Plasmid AbAZ39_p1"/>
</dbReference>
<dbReference type="InterPro" id="IPR027417">
    <property type="entry name" value="P-loop_NTPase"/>
</dbReference>
<name>A0A060DK61_9PROT</name>
<evidence type="ECO:0000256" key="1">
    <source>
        <dbReference type="SAM" id="MobiDB-lite"/>
    </source>
</evidence>
<evidence type="ECO:0000313" key="4">
    <source>
        <dbReference type="Proteomes" id="UP000027186"/>
    </source>
</evidence>
<dbReference type="EMBL" id="CP007794">
    <property type="protein sequence ID" value="AIB13195.1"/>
    <property type="molecule type" value="Genomic_DNA"/>
</dbReference>
<geneLocation type="plasmid" evidence="3 4">
    <name>AbAZ39_p1</name>
</geneLocation>
<dbReference type="PANTHER" id="PTHR35894:SF1">
    <property type="entry name" value="PHOSPHORIBULOKINASE _ URIDINE KINASE FAMILY"/>
    <property type="match status" value="1"/>
</dbReference>
<feature type="region of interest" description="Disordered" evidence="1">
    <location>
        <begin position="300"/>
        <end position="333"/>
    </location>
</feature>
<feature type="compositionally biased region" description="Basic and acidic residues" evidence="1">
    <location>
        <begin position="302"/>
        <end position="317"/>
    </location>
</feature>
<organism evidence="3 4">
    <name type="scientific">Azospirillum argentinense</name>
    <dbReference type="NCBI Taxonomy" id="2970906"/>
    <lineage>
        <taxon>Bacteria</taxon>
        <taxon>Pseudomonadati</taxon>
        <taxon>Pseudomonadota</taxon>
        <taxon>Alphaproteobacteria</taxon>
        <taxon>Rhodospirillales</taxon>
        <taxon>Azospirillaceae</taxon>
        <taxon>Azospirillum</taxon>
    </lineage>
</organism>
<dbReference type="InterPro" id="IPR003593">
    <property type="entry name" value="AAA+_ATPase"/>
</dbReference>